<dbReference type="EMBL" id="CP104874">
    <property type="protein sequence ID" value="WWF06554.1"/>
    <property type="molecule type" value="Genomic_DNA"/>
</dbReference>
<keyword evidence="7" id="KW-1185">Reference proteome</keyword>
<dbReference type="Proteomes" id="UP001381003">
    <property type="component" value="Chromosome"/>
</dbReference>
<dbReference type="InterPro" id="IPR009057">
    <property type="entry name" value="Homeodomain-like_sf"/>
</dbReference>
<evidence type="ECO:0000256" key="4">
    <source>
        <dbReference type="PROSITE-ProRule" id="PRU00335"/>
    </source>
</evidence>
<evidence type="ECO:0000313" key="6">
    <source>
        <dbReference type="EMBL" id="WWF06554.1"/>
    </source>
</evidence>
<organism evidence="6 7">
    <name type="scientific">Janibacter terrae</name>
    <dbReference type="NCBI Taxonomy" id="103817"/>
    <lineage>
        <taxon>Bacteria</taxon>
        <taxon>Bacillati</taxon>
        <taxon>Actinomycetota</taxon>
        <taxon>Actinomycetes</taxon>
        <taxon>Micrococcales</taxon>
        <taxon>Intrasporangiaceae</taxon>
        <taxon>Janibacter</taxon>
    </lineage>
</organism>
<dbReference type="Pfam" id="PF00440">
    <property type="entry name" value="TetR_N"/>
    <property type="match status" value="1"/>
</dbReference>
<dbReference type="InterPro" id="IPR050109">
    <property type="entry name" value="HTH-type_TetR-like_transc_reg"/>
</dbReference>
<protein>
    <submittedName>
        <fullName evidence="6">TetR/AcrR family transcriptional regulator</fullName>
    </submittedName>
</protein>
<keyword evidence="2 4" id="KW-0238">DNA-binding</keyword>
<gene>
    <name evidence="6" type="ORF">N5P18_06715</name>
</gene>
<dbReference type="PANTHER" id="PTHR30055:SF234">
    <property type="entry name" value="HTH-TYPE TRANSCRIPTIONAL REGULATOR BETI"/>
    <property type="match status" value="1"/>
</dbReference>
<dbReference type="PRINTS" id="PR00455">
    <property type="entry name" value="HTHTETR"/>
</dbReference>
<evidence type="ECO:0000256" key="1">
    <source>
        <dbReference type="ARBA" id="ARBA00023015"/>
    </source>
</evidence>
<keyword evidence="3" id="KW-0804">Transcription</keyword>
<dbReference type="PROSITE" id="PS50977">
    <property type="entry name" value="HTH_TETR_2"/>
    <property type="match status" value="1"/>
</dbReference>
<evidence type="ECO:0000259" key="5">
    <source>
        <dbReference type="PROSITE" id="PS50977"/>
    </source>
</evidence>
<reference evidence="6 7" key="1">
    <citation type="submission" date="2022-09" db="EMBL/GenBank/DDBJ databases">
        <title>Complete genome sequence of Janibacter terrae strain COS04-44, PCL-degrading bacteria isolated from oil spilled coast.</title>
        <authorList>
            <person name="Park H."/>
            <person name="Kim J.Y."/>
            <person name="An S.H."/>
            <person name="Lee C.M."/>
            <person name="Weon H.-Y."/>
        </authorList>
    </citation>
    <scope>NUCLEOTIDE SEQUENCE [LARGE SCALE GENOMIC DNA]</scope>
    <source>
        <strain evidence="6 7">COS04-44</strain>
    </source>
</reference>
<dbReference type="RefSeq" id="WP_338539091.1">
    <property type="nucleotide sequence ID" value="NZ_CP104874.1"/>
</dbReference>
<dbReference type="InterPro" id="IPR001647">
    <property type="entry name" value="HTH_TetR"/>
</dbReference>
<feature type="domain" description="HTH tetR-type" evidence="5">
    <location>
        <begin position="16"/>
        <end position="76"/>
    </location>
</feature>
<dbReference type="SUPFAM" id="SSF46689">
    <property type="entry name" value="Homeodomain-like"/>
    <property type="match status" value="1"/>
</dbReference>
<dbReference type="PANTHER" id="PTHR30055">
    <property type="entry name" value="HTH-TYPE TRANSCRIPTIONAL REGULATOR RUTR"/>
    <property type="match status" value="1"/>
</dbReference>
<dbReference type="Gene3D" id="1.10.357.10">
    <property type="entry name" value="Tetracycline Repressor, domain 2"/>
    <property type="match status" value="1"/>
</dbReference>
<sequence>MSGRPTGAADPKDPGLASRDRILVAAAEVARERGVTGATIAAVCKRSGLPASSLYWYFSDKDALFAEVVRTSFARWLAESPGWGAQPGDVLEHVGLILRASEETLRQRPSFMNIGMQVLLETGEDTHQTRQAYLDVRAQALTMLIVWLERALGQVGDPQLTMDVAVLFRALSDGLVVAGEAFDDFAAAEIIDLFVPMIQAVIREAIESGGRP</sequence>
<evidence type="ECO:0000313" key="7">
    <source>
        <dbReference type="Proteomes" id="UP001381003"/>
    </source>
</evidence>
<evidence type="ECO:0000256" key="2">
    <source>
        <dbReference type="ARBA" id="ARBA00023125"/>
    </source>
</evidence>
<proteinExistence type="predicted"/>
<keyword evidence="1" id="KW-0805">Transcription regulation</keyword>
<evidence type="ECO:0000256" key="3">
    <source>
        <dbReference type="ARBA" id="ARBA00023163"/>
    </source>
</evidence>
<feature type="DNA-binding region" description="H-T-H motif" evidence="4">
    <location>
        <begin position="39"/>
        <end position="58"/>
    </location>
</feature>
<accession>A0ABZ2FGU1</accession>
<name>A0ABZ2FGU1_9MICO</name>